<feature type="coiled-coil region" evidence="1">
    <location>
        <begin position="27"/>
        <end position="54"/>
    </location>
</feature>
<organism evidence="2">
    <name type="scientific">Trepomonas sp. PC1</name>
    <dbReference type="NCBI Taxonomy" id="1076344"/>
    <lineage>
        <taxon>Eukaryota</taxon>
        <taxon>Metamonada</taxon>
        <taxon>Diplomonadida</taxon>
        <taxon>Hexamitidae</taxon>
        <taxon>Hexamitinae</taxon>
        <taxon>Trepomonas</taxon>
    </lineage>
</organism>
<protein>
    <submittedName>
        <fullName evidence="2">Uncharacterized protein</fullName>
    </submittedName>
</protein>
<feature type="coiled-coil region" evidence="1">
    <location>
        <begin position="159"/>
        <end position="268"/>
    </location>
</feature>
<feature type="coiled-coil region" evidence="1">
    <location>
        <begin position="509"/>
        <end position="554"/>
    </location>
</feature>
<evidence type="ECO:0000256" key="1">
    <source>
        <dbReference type="SAM" id="Coils"/>
    </source>
</evidence>
<name>A0A146K3H9_9EUKA</name>
<keyword evidence="1" id="KW-0175">Coiled coil</keyword>
<sequence length="1075" mass="125517">MTESDLLKSLHKIAEKFYFDTENEPVVDQLNGLLDEQQQTIEQQEQDYLEINKICKDILKALKIENSSKNTNLSTRIVENMNVVKSQLELISIDSLKNQLKEANEVSQELQNQIINLQNSLIQQKEINLQNSSNDFDKEDYKQKYEEIVDILAIAQQGAIEDESKLLGLQNECQTLQKQVQELSEQLLIEKEISSQFKQRCMETDNDQLKTSLQQQLQQSQLLKNENQNLQSQVETLNLKLNQTALMSQQQQQQLEKQLQANEQSQLKIVSLLKELSLLKDVQAPQVQTEPNQSELVASLKQKLSLAESQVNSLNLQKIENDYLKQQIKNIKESQEVQNSITDNFNQQVEENARKVSSLNKQLLMKDEELKKAQQAAEYEKILKSQAEERLLKYKKEDLQSLQQMDKSLFQHQTSQQLTNQLIDAKLQNDDLKLKNDLHQKHIQKLQQANDQLQTQISILQTEKTQLQTQIDMMQKNLQAEKQVNQNYFTQFELLQQKYDENVLDLTRNVQVQQNVLKERNQLESLVEQQIQTISALEAEIGAQSSKSEEIEQEIDFLYSTFLQLEVSHTEGSKLQQINAGLKELTQSSQLVKTQKMQLNKLERELQEANKRIQTSHRIVQQQNEVKVTDLQQLVKAKQNQIDFLNLQQKDLTKKINQLQEQNILVEEQLISQDAELKLKNELTESYKAKSEELGQKLDLVQKEFQEQKEVIEELQQMLGNELAKECKSLIKTKQQLQIDLYQQQQQLTELQQKFKLQEDQVKAEKQLLKTEAEQQQQQLFEQLQQKEKEFGQVQLNAQIQAQELQMYKQELVKTETQATLQEKEIQELTALLQSQQTEINFLKQENLCQVEELSAKKDDLESSQINLKITTKNSLLENNQLQITLEDQTKSINEKQDLILQLQSELLEKEQIYAQQSKMLTNLKEKQFLYEQDKIQLQKKLETAQNSEIALQKTVNELKKEISALKIEMSKMQLEICLQKDKTKSVELILAQNDEMARSKRNFSEAESKKLEQSLVLKTSQVEQIQDLKIENTGLKQQLQEKEQRLKEYQAKFDEKVGKIKMIKEVLQAQEQKK</sequence>
<dbReference type="AlphaFoldDB" id="A0A146K3H9"/>
<proteinExistence type="predicted"/>
<evidence type="ECO:0000313" key="2">
    <source>
        <dbReference type="EMBL" id="JAP90445.1"/>
    </source>
</evidence>
<feature type="coiled-coil region" evidence="1">
    <location>
        <begin position="415"/>
        <end position="484"/>
    </location>
</feature>
<feature type="coiled-coil region" evidence="1">
    <location>
        <begin position="93"/>
        <end position="127"/>
    </location>
</feature>
<feature type="coiled-coil region" evidence="1">
    <location>
        <begin position="1026"/>
        <end position="1060"/>
    </location>
</feature>
<gene>
    <name evidence="2" type="ORF">TPC1_30060</name>
</gene>
<feature type="coiled-coil region" evidence="1">
    <location>
        <begin position="585"/>
        <end position="913"/>
    </location>
</feature>
<feature type="coiled-coil region" evidence="1">
    <location>
        <begin position="942"/>
        <end position="976"/>
    </location>
</feature>
<dbReference type="EMBL" id="GDID01006161">
    <property type="protein sequence ID" value="JAP90445.1"/>
    <property type="molecule type" value="Transcribed_RNA"/>
</dbReference>
<accession>A0A146K3H9</accession>
<reference evidence="2" key="1">
    <citation type="submission" date="2015-07" db="EMBL/GenBank/DDBJ databases">
        <title>Adaptation to a free-living lifestyle via gene acquisitions in the diplomonad Trepomonas sp. PC1.</title>
        <authorList>
            <person name="Xu F."/>
            <person name="Jerlstrom-Hultqvist J."/>
            <person name="Kolisko M."/>
            <person name="Simpson A.G.B."/>
            <person name="Roger A.J."/>
            <person name="Svard S.G."/>
            <person name="Andersson J.O."/>
        </authorList>
    </citation>
    <scope>NUCLEOTIDE SEQUENCE</scope>
    <source>
        <strain evidence="2">PC1</strain>
    </source>
</reference>